<protein>
    <submittedName>
        <fullName evidence="2">Uncharacterized protein</fullName>
    </submittedName>
</protein>
<dbReference type="Proteomes" id="UP001301769">
    <property type="component" value="Unassembled WGS sequence"/>
</dbReference>
<comment type="caution">
    <text evidence="2">The sequence shown here is derived from an EMBL/GenBank/DDBJ whole genome shotgun (WGS) entry which is preliminary data.</text>
</comment>
<feature type="region of interest" description="Disordered" evidence="1">
    <location>
        <begin position="80"/>
        <end position="107"/>
    </location>
</feature>
<organism evidence="2 3">
    <name type="scientific">Rhypophila decipiens</name>
    <dbReference type="NCBI Taxonomy" id="261697"/>
    <lineage>
        <taxon>Eukaryota</taxon>
        <taxon>Fungi</taxon>
        <taxon>Dikarya</taxon>
        <taxon>Ascomycota</taxon>
        <taxon>Pezizomycotina</taxon>
        <taxon>Sordariomycetes</taxon>
        <taxon>Sordariomycetidae</taxon>
        <taxon>Sordariales</taxon>
        <taxon>Naviculisporaceae</taxon>
        <taxon>Rhypophila</taxon>
    </lineage>
</organism>
<accession>A0AAN7B712</accession>
<name>A0AAN7B712_9PEZI</name>
<evidence type="ECO:0000256" key="1">
    <source>
        <dbReference type="SAM" id="MobiDB-lite"/>
    </source>
</evidence>
<evidence type="ECO:0000313" key="3">
    <source>
        <dbReference type="Proteomes" id="UP001301769"/>
    </source>
</evidence>
<reference evidence="2" key="2">
    <citation type="submission" date="2023-05" db="EMBL/GenBank/DDBJ databases">
        <authorList>
            <consortium name="Lawrence Berkeley National Laboratory"/>
            <person name="Steindorff A."/>
            <person name="Hensen N."/>
            <person name="Bonometti L."/>
            <person name="Westerberg I."/>
            <person name="Brannstrom I.O."/>
            <person name="Guillou S."/>
            <person name="Cros-Aarteil S."/>
            <person name="Calhoun S."/>
            <person name="Haridas S."/>
            <person name="Kuo A."/>
            <person name="Mondo S."/>
            <person name="Pangilinan J."/>
            <person name="Riley R."/>
            <person name="Labutti K."/>
            <person name="Andreopoulos B."/>
            <person name="Lipzen A."/>
            <person name="Chen C."/>
            <person name="Yanf M."/>
            <person name="Daum C."/>
            <person name="Ng V."/>
            <person name="Clum A."/>
            <person name="Ohm R."/>
            <person name="Martin F."/>
            <person name="Silar P."/>
            <person name="Natvig D."/>
            <person name="Lalanne C."/>
            <person name="Gautier V."/>
            <person name="Ament-Velasquez S.L."/>
            <person name="Kruys A."/>
            <person name="Hutchinson M.I."/>
            <person name="Powell A.J."/>
            <person name="Barry K."/>
            <person name="Miller A.N."/>
            <person name="Grigoriev I.V."/>
            <person name="Debuchy R."/>
            <person name="Gladieux P."/>
            <person name="Thoren M.H."/>
            <person name="Johannesson H."/>
        </authorList>
    </citation>
    <scope>NUCLEOTIDE SEQUENCE</scope>
    <source>
        <strain evidence="2">PSN293</strain>
    </source>
</reference>
<dbReference type="EMBL" id="MU858122">
    <property type="protein sequence ID" value="KAK4212679.1"/>
    <property type="molecule type" value="Genomic_DNA"/>
</dbReference>
<keyword evidence="3" id="KW-1185">Reference proteome</keyword>
<sequence length="142" mass="15580">MPRPTKRLHTICGEVILADDDDKPPLDRYKTAVKSPDERVEVLVKSILQTGLKEIAKEPYITAAERRELKEALKKVEEIEPSLPNSNAAAGQNISNNEADGTINVNQGNGNMNINPGSGQIFDGAEFQNLYFGVQPPAPRQL</sequence>
<evidence type="ECO:0000313" key="2">
    <source>
        <dbReference type="EMBL" id="KAK4212679.1"/>
    </source>
</evidence>
<feature type="compositionally biased region" description="Polar residues" evidence="1">
    <location>
        <begin position="83"/>
        <end position="99"/>
    </location>
</feature>
<gene>
    <name evidence="2" type="ORF">QBC37DRAFT_374739</name>
</gene>
<dbReference type="AlphaFoldDB" id="A0AAN7B712"/>
<reference evidence="2" key="1">
    <citation type="journal article" date="2023" name="Mol. Phylogenet. Evol.">
        <title>Genome-scale phylogeny and comparative genomics of the fungal order Sordariales.</title>
        <authorList>
            <person name="Hensen N."/>
            <person name="Bonometti L."/>
            <person name="Westerberg I."/>
            <person name="Brannstrom I.O."/>
            <person name="Guillou S."/>
            <person name="Cros-Aarteil S."/>
            <person name="Calhoun S."/>
            <person name="Haridas S."/>
            <person name="Kuo A."/>
            <person name="Mondo S."/>
            <person name="Pangilinan J."/>
            <person name="Riley R."/>
            <person name="LaButti K."/>
            <person name="Andreopoulos B."/>
            <person name="Lipzen A."/>
            <person name="Chen C."/>
            <person name="Yan M."/>
            <person name="Daum C."/>
            <person name="Ng V."/>
            <person name="Clum A."/>
            <person name="Steindorff A."/>
            <person name="Ohm R.A."/>
            <person name="Martin F."/>
            <person name="Silar P."/>
            <person name="Natvig D.O."/>
            <person name="Lalanne C."/>
            <person name="Gautier V."/>
            <person name="Ament-Velasquez S.L."/>
            <person name="Kruys A."/>
            <person name="Hutchinson M.I."/>
            <person name="Powell A.J."/>
            <person name="Barry K."/>
            <person name="Miller A.N."/>
            <person name="Grigoriev I.V."/>
            <person name="Debuchy R."/>
            <person name="Gladieux P."/>
            <person name="Hiltunen Thoren M."/>
            <person name="Johannesson H."/>
        </authorList>
    </citation>
    <scope>NUCLEOTIDE SEQUENCE</scope>
    <source>
        <strain evidence="2">PSN293</strain>
    </source>
</reference>
<proteinExistence type="predicted"/>